<dbReference type="Gene3D" id="3.40.50.1820">
    <property type="entry name" value="alpha/beta hydrolase"/>
    <property type="match status" value="1"/>
</dbReference>
<dbReference type="AlphaFoldDB" id="A0A9D2QM61"/>
<dbReference type="InterPro" id="IPR000801">
    <property type="entry name" value="Esterase-like"/>
</dbReference>
<dbReference type="InterPro" id="IPR029058">
    <property type="entry name" value="AB_hydrolase_fold"/>
</dbReference>
<dbReference type="PANTHER" id="PTHR48098">
    <property type="entry name" value="ENTEROCHELIN ESTERASE-RELATED"/>
    <property type="match status" value="1"/>
</dbReference>
<comment type="caution">
    <text evidence="1">The sequence shown here is derived from an EMBL/GenBank/DDBJ whole genome shotgun (WGS) entry which is preliminary data.</text>
</comment>
<reference evidence="1" key="2">
    <citation type="submission" date="2021-04" db="EMBL/GenBank/DDBJ databases">
        <authorList>
            <person name="Gilroy R."/>
        </authorList>
    </citation>
    <scope>NUCLEOTIDE SEQUENCE</scope>
    <source>
        <strain evidence="1">ChiBcec1-1630</strain>
    </source>
</reference>
<name>A0A9D2QM61_9FIRM</name>
<accession>A0A9D2QM61</accession>
<dbReference type="EMBL" id="DWVS01000379">
    <property type="protein sequence ID" value="HJC89215.1"/>
    <property type="molecule type" value="Genomic_DNA"/>
</dbReference>
<gene>
    <name evidence="1" type="ORF">H9926_14555</name>
</gene>
<dbReference type="Pfam" id="PF00756">
    <property type="entry name" value="Esterase"/>
    <property type="match status" value="1"/>
</dbReference>
<dbReference type="PANTHER" id="PTHR48098:SF1">
    <property type="entry name" value="DIACYLGLYCEROL ACYLTRANSFERASE_MYCOLYLTRANSFERASE AG85A"/>
    <property type="match status" value="1"/>
</dbReference>
<proteinExistence type="predicted"/>
<dbReference type="InterPro" id="IPR050583">
    <property type="entry name" value="Mycobacterial_A85_antigen"/>
</dbReference>
<reference evidence="1" key="1">
    <citation type="journal article" date="2021" name="PeerJ">
        <title>Extensive microbial diversity within the chicken gut microbiome revealed by metagenomics and culture.</title>
        <authorList>
            <person name="Gilroy R."/>
            <person name="Ravi A."/>
            <person name="Getino M."/>
            <person name="Pursley I."/>
            <person name="Horton D.L."/>
            <person name="Alikhan N.F."/>
            <person name="Baker D."/>
            <person name="Gharbi K."/>
            <person name="Hall N."/>
            <person name="Watson M."/>
            <person name="Adriaenssens E.M."/>
            <person name="Foster-Nyarko E."/>
            <person name="Jarju S."/>
            <person name="Secka A."/>
            <person name="Antonio M."/>
            <person name="Oren A."/>
            <person name="Chaudhuri R.R."/>
            <person name="La Ragione R."/>
            <person name="Hildebrand F."/>
            <person name="Pallen M.J."/>
        </authorList>
    </citation>
    <scope>NUCLEOTIDE SEQUENCE</scope>
    <source>
        <strain evidence="1">ChiBcec1-1630</strain>
    </source>
</reference>
<dbReference type="GO" id="GO:0016747">
    <property type="term" value="F:acyltransferase activity, transferring groups other than amino-acyl groups"/>
    <property type="evidence" value="ECO:0007669"/>
    <property type="project" value="TreeGrafter"/>
</dbReference>
<dbReference type="SUPFAM" id="SSF53474">
    <property type="entry name" value="alpha/beta-Hydrolases"/>
    <property type="match status" value="1"/>
</dbReference>
<sequence length="269" mass="30480">MAFLTVDCFSEVLHMSVNLNVILPQNINIINPVNGGHFKPPYPVLYLLHGYNGDHTVWARRTSVERYAADKGIIVIMPGAHLSFYSDMENGFRYWTYISEELPGICKDLFPNMTDNPEMTFAAGLSMGGYGALKLALAFPERFRAAASLSGAVDVASLAERIRKEAKGGPDAFGPVYGNRQIRGSRDDLFELAELAAQKGGKQPKLYQWCGKQDFLYQDNIRLRDFLTKKGFDLTFEDADGDHQWKYWDAGIERVLEWIQEIRLQDRQV</sequence>
<evidence type="ECO:0000313" key="2">
    <source>
        <dbReference type="Proteomes" id="UP000823922"/>
    </source>
</evidence>
<evidence type="ECO:0000313" key="1">
    <source>
        <dbReference type="EMBL" id="HJC89215.1"/>
    </source>
</evidence>
<organism evidence="1 2">
    <name type="scientific">Candidatus Eisenbergiella intestinigallinarum</name>
    <dbReference type="NCBI Taxonomy" id="2838549"/>
    <lineage>
        <taxon>Bacteria</taxon>
        <taxon>Bacillati</taxon>
        <taxon>Bacillota</taxon>
        <taxon>Clostridia</taxon>
        <taxon>Lachnospirales</taxon>
        <taxon>Lachnospiraceae</taxon>
        <taxon>Eisenbergiella</taxon>
    </lineage>
</organism>
<protein>
    <submittedName>
        <fullName evidence="1">Esterase family protein</fullName>
    </submittedName>
</protein>
<dbReference type="Proteomes" id="UP000823922">
    <property type="component" value="Unassembled WGS sequence"/>
</dbReference>